<reference evidence="1" key="1">
    <citation type="journal article" date="2015" name="Nature">
        <title>Complex archaea that bridge the gap between prokaryotes and eukaryotes.</title>
        <authorList>
            <person name="Spang A."/>
            <person name="Saw J.H."/>
            <person name="Jorgensen S.L."/>
            <person name="Zaremba-Niedzwiedzka K."/>
            <person name="Martijn J."/>
            <person name="Lind A.E."/>
            <person name="van Eijk R."/>
            <person name="Schleper C."/>
            <person name="Guy L."/>
            <person name="Ettema T.J."/>
        </authorList>
    </citation>
    <scope>NUCLEOTIDE SEQUENCE</scope>
</reference>
<comment type="caution">
    <text evidence="1">The sequence shown here is derived from an EMBL/GenBank/DDBJ whole genome shotgun (WGS) entry which is preliminary data.</text>
</comment>
<proteinExistence type="predicted"/>
<protein>
    <submittedName>
        <fullName evidence="1">Uncharacterized protein</fullName>
    </submittedName>
</protein>
<accession>A0A0F9FIF1</accession>
<sequence>MQTVIYSDVNGYGTVHAHSIAIYVYSPEYGGPINPIALLSPFRTYHFGTNRVLFQID</sequence>
<gene>
    <name evidence="1" type="ORF">LCGC14_2239480</name>
</gene>
<dbReference type="EMBL" id="LAZR01030300">
    <property type="protein sequence ID" value="KKL57030.1"/>
    <property type="molecule type" value="Genomic_DNA"/>
</dbReference>
<evidence type="ECO:0000313" key="1">
    <source>
        <dbReference type="EMBL" id="KKL57030.1"/>
    </source>
</evidence>
<organism evidence="1">
    <name type="scientific">marine sediment metagenome</name>
    <dbReference type="NCBI Taxonomy" id="412755"/>
    <lineage>
        <taxon>unclassified sequences</taxon>
        <taxon>metagenomes</taxon>
        <taxon>ecological metagenomes</taxon>
    </lineage>
</organism>
<name>A0A0F9FIF1_9ZZZZ</name>
<dbReference type="AlphaFoldDB" id="A0A0F9FIF1"/>